<evidence type="ECO:0000313" key="6">
    <source>
        <dbReference type="Proteomes" id="UP001595836"/>
    </source>
</evidence>
<reference evidence="6" key="1">
    <citation type="journal article" date="2019" name="Int. J. Syst. Evol. Microbiol.">
        <title>The Global Catalogue of Microorganisms (GCM) 10K type strain sequencing project: providing services to taxonomists for standard genome sequencing and annotation.</title>
        <authorList>
            <consortium name="The Broad Institute Genomics Platform"/>
            <consortium name="The Broad Institute Genome Sequencing Center for Infectious Disease"/>
            <person name="Wu L."/>
            <person name="Ma J."/>
        </authorList>
    </citation>
    <scope>NUCLEOTIDE SEQUENCE [LARGE SCALE GENOMIC DNA]</scope>
    <source>
        <strain evidence="6">JCM 11882</strain>
    </source>
</reference>
<proteinExistence type="predicted"/>
<keyword evidence="2" id="KW-0288">FMN</keyword>
<feature type="domain" description="Nitroreductase" evidence="4">
    <location>
        <begin position="29"/>
        <end position="214"/>
    </location>
</feature>
<dbReference type="EMBL" id="JBHSHP010000005">
    <property type="protein sequence ID" value="MFC4753408.1"/>
    <property type="molecule type" value="Genomic_DNA"/>
</dbReference>
<gene>
    <name evidence="5" type="ORF">ACFO7U_01270</name>
</gene>
<evidence type="ECO:0000259" key="4">
    <source>
        <dbReference type="Pfam" id="PF00881"/>
    </source>
</evidence>
<sequence length="239" mass="25767">MSDPTVTPGPITTDGPSTAADVLERILDDRHSCRAFTSEPVDEATIEKILRMAQRTASWCNSQAWQIDLVSGDATAAFGKALTDYVVSNDMRSDLPAPERYDGVYGDRRRASGYGLYSALGIERSDHDARARQMLENYRFFGAPHVAIITSDAGLGTYGAVDCGAYVSTFLAAASSLGVATCAQAALALYSDGVREHLGIPEDRLIVCGIAFGYADPEHPANAFRTERAELADVVRRHD</sequence>
<accession>A0ABV9PNM8</accession>
<dbReference type="RefSeq" id="WP_344990142.1">
    <property type="nucleotide sequence ID" value="NZ_BAABCD010000008.1"/>
</dbReference>
<dbReference type="PANTHER" id="PTHR23026:SF90">
    <property type="entry name" value="IODOTYROSINE DEIODINASE 1"/>
    <property type="match status" value="1"/>
</dbReference>
<evidence type="ECO:0000313" key="5">
    <source>
        <dbReference type="EMBL" id="MFC4753408.1"/>
    </source>
</evidence>
<keyword evidence="6" id="KW-1185">Reference proteome</keyword>
<dbReference type="Pfam" id="PF00881">
    <property type="entry name" value="Nitroreductase"/>
    <property type="match status" value="1"/>
</dbReference>
<name>A0ABV9PNM8_9ACTN</name>
<dbReference type="PANTHER" id="PTHR23026">
    <property type="entry name" value="NADPH NITROREDUCTASE"/>
    <property type="match status" value="1"/>
</dbReference>
<dbReference type="InterPro" id="IPR029479">
    <property type="entry name" value="Nitroreductase"/>
</dbReference>
<evidence type="ECO:0000256" key="3">
    <source>
        <dbReference type="ARBA" id="ARBA00023002"/>
    </source>
</evidence>
<comment type="caution">
    <text evidence="5">The sequence shown here is derived from an EMBL/GenBank/DDBJ whole genome shotgun (WGS) entry which is preliminary data.</text>
</comment>
<organism evidence="5 6">
    <name type="scientific">Dietzia aurantiaca</name>
    <dbReference type="NCBI Taxonomy" id="983873"/>
    <lineage>
        <taxon>Bacteria</taxon>
        <taxon>Bacillati</taxon>
        <taxon>Actinomycetota</taxon>
        <taxon>Actinomycetes</taxon>
        <taxon>Mycobacteriales</taxon>
        <taxon>Dietziaceae</taxon>
        <taxon>Dietzia</taxon>
    </lineage>
</organism>
<keyword evidence="3" id="KW-0560">Oxidoreductase</keyword>
<protein>
    <submittedName>
        <fullName evidence="5">Nitroreductase</fullName>
    </submittedName>
</protein>
<evidence type="ECO:0000256" key="1">
    <source>
        <dbReference type="ARBA" id="ARBA00022630"/>
    </source>
</evidence>
<dbReference type="CDD" id="cd02136">
    <property type="entry name" value="PnbA_NfnB-like"/>
    <property type="match status" value="1"/>
</dbReference>
<dbReference type="InterPro" id="IPR050627">
    <property type="entry name" value="Nitroreductase/BluB"/>
</dbReference>
<dbReference type="Proteomes" id="UP001595836">
    <property type="component" value="Unassembled WGS sequence"/>
</dbReference>
<dbReference type="SUPFAM" id="SSF55469">
    <property type="entry name" value="FMN-dependent nitroreductase-like"/>
    <property type="match status" value="1"/>
</dbReference>
<evidence type="ECO:0000256" key="2">
    <source>
        <dbReference type="ARBA" id="ARBA00022643"/>
    </source>
</evidence>
<keyword evidence="1" id="KW-0285">Flavoprotein</keyword>
<dbReference type="Gene3D" id="3.40.109.10">
    <property type="entry name" value="NADH Oxidase"/>
    <property type="match status" value="1"/>
</dbReference>
<dbReference type="InterPro" id="IPR000415">
    <property type="entry name" value="Nitroreductase-like"/>
</dbReference>